<dbReference type="Proteomes" id="UP000570595">
    <property type="component" value="Unassembled WGS sequence"/>
</dbReference>
<comment type="caution">
    <text evidence="1">The sequence shown here is derived from an EMBL/GenBank/DDBJ whole genome shotgun (WGS) entry which is preliminary data.</text>
</comment>
<dbReference type="EMBL" id="JABAHT010000031">
    <property type="protein sequence ID" value="KAF4668848.1"/>
    <property type="molecule type" value="Genomic_DNA"/>
</dbReference>
<dbReference type="AlphaFoldDB" id="A0A7J6MB96"/>
<reference evidence="1 2" key="1">
    <citation type="submission" date="2020-04" db="EMBL/GenBank/DDBJ databases">
        <title>Perkinsus olseni comparative genomics.</title>
        <authorList>
            <person name="Bogema D.R."/>
        </authorList>
    </citation>
    <scope>NUCLEOTIDE SEQUENCE [LARGE SCALE GENOMIC DNA]</scope>
    <source>
        <strain evidence="1">ATCC PRA-179</strain>
    </source>
</reference>
<dbReference type="OrthoDB" id="10597378at2759"/>
<evidence type="ECO:0000313" key="1">
    <source>
        <dbReference type="EMBL" id="KAF4668848.1"/>
    </source>
</evidence>
<proteinExistence type="predicted"/>
<sequence>MSASVFWPITLQGCNSSPSPFPQQSEFARLVEVVSNRWGKDVISNALAITLSRSPRNVGCDDTKANAEGDPNDHSDTCLHDAQLNKIAVACDDKYCGEGRLSKYDDCEYTNSNWGSHGSGYRITIVATSPTS</sequence>
<accession>A0A7J6MB96</accession>
<name>A0A7J6MB96_PEROL</name>
<evidence type="ECO:0000313" key="2">
    <source>
        <dbReference type="Proteomes" id="UP000570595"/>
    </source>
</evidence>
<protein>
    <submittedName>
        <fullName evidence="1">Uncharacterized protein</fullName>
    </submittedName>
</protein>
<gene>
    <name evidence="1" type="ORF">FOZ61_005623</name>
</gene>
<organism evidence="1 2">
    <name type="scientific">Perkinsus olseni</name>
    <name type="common">Perkinsus atlanticus</name>
    <dbReference type="NCBI Taxonomy" id="32597"/>
    <lineage>
        <taxon>Eukaryota</taxon>
        <taxon>Sar</taxon>
        <taxon>Alveolata</taxon>
        <taxon>Perkinsozoa</taxon>
        <taxon>Perkinsea</taxon>
        <taxon>Perkinsida</taxon>
        <taxon>Perkinsidae</taxon>
        <taxon>Perkinsus</taxon>
    </lineage>
</organism>